<gene>
    <name evidence="3" type="ORF">P7H27_12955</name>
</gene>
<dbReference type="Proteomes" id="UP001181046">
    <property type="component" value="Unassembled WGS sequence"/>
</dbReference>
<dbReference type="EMBL" id="JARQAJ010000011">
    <property type="protein sequence ID" value="MDT2760662.1"/>
    <property type="molecule type" value="Genomic_DNA"/>
</dbReference>
<dbReference type="Gene3D" id="2.40.260.10">
    <property type="entry name" value="Sortase"/>
    <property type="match status" value="1"/>
</dbReference>
<name>A0ABU3FDA9_9ENTE</name>
<dbReference type="Pfam" id="PF04203">
    <property type="entry name" value="Sortase"/>
    <property type="match status" value="1"/>
</dbReference>
<keyword evidence="4" id="KW-1185">Reference proteome</keyword>
<evidence type="ECO:0000256" key="1">
    <source>
        <dbReference type="ARBA" id="ARBA00022801"/>
    </source>
</evidence>
<dbReference type="CDD" id="cd00004">
    <property type="entry name" value="Sortase"/>
    <property type="match status" value="1"/>
</dbReference>
<dbReference type="SUPFAM" id="SSF63817">
    <property type="entry name" value="Sortase"/>
    <property type="match status" value="1"/>
</dbReference>
<sequence length="198" mass="22656">MKNKNRFGKILSRLGITFILAAGLLFSYNQYQSWQAGKESSEILNNLQANISELEKDEKLSLEMPTKHFDGYDYIGIIDIPKLAIELPVMAEWDYPRLRIAPSRHYGSTRTNDLVIAAHNYSSHFGKLDTLEIGDEINITEADGRVVRYKLEKMQVMEPTRVEEVLDSDYDLALYTCTLESITRVVAFADEIEVNNEN</sequence>
<evidence type="ECO:0000313" key="3">
    <source>
        <dbReference type="EMBL" id="MDT2760662.1"/>
    </source>
</evidence>
<accession>A0ABU3FDA9</accession>
<feature type="coiled-coil region" evidence="2">
    <location>
        <begin position="37"/>
        <end position="64"/>
    </location>
</feature>
<evidence type="ECO:0000256" key="2">
    <source>
        <dbReference type="SAM" id="Coils"/>
    </source>
</evidence>
<proteinExistence type="predicted"/>
<protein>
    <submittedName>
        <fullName evidence="3">Sortase</fullName>
    </submittedName>
</protein>
<dbReference type="RefSeq" id="WP_311830515.1">
    <property type="nucleotide sequence ID" value="NZ_JARQAJ010000011.1"/>
</dbReference>
<reference evidence="3" key="1">
    <citation type="submission" date="2023-03" db="EMBL/GenBank/DDBJ databases">
        <authorList>
            <person name="Shen W."/>
            <person name="Cai J."/>
        </authorList>
    </citation>
    <scope>NUCLEOTIDE SEQUENCE</scope>
    <source>
        <strain evidence="3">P66-3</strain>
    </source>
</reference>
<comment type="caution">
    <text evidence="3">The sequence shown here is derived from an EMBL/GenBank/DDBJ whole genome shotgun (WGS) entry which is preliminary data.</text>
</comment>
<dbReference type="InterPro" id="IPR023365">
    <property type="entry name" value="Sortase_dom-sf"/>
</dbReference>
<evidence type="ECO:0000313" key="4">
    <source>
        <dbReference type="Proteomes" id="UP001181046"/>
    </source>
</evidence>
<keyword evidence="2" id="KW-0175">Coiled coil</keyword>
<organism evidence="3 4">
    <name type="scientific">Enterococcus xiangfangensis</name>
    <dbReference type="NCBI Taxonomy" id="1296537"/>
    <lineage>
        <taxon>Bacteria</taxon>
        <taxon>Bacillati</taxon>
        <taxon>Bacillota</taxon>
        <taxon>Bacilli</taxon>
        <taxon>Lactobacillales</taxon>
        <taxon>Enterococcaceae</taxon>
        <taxon>Enterococcus</taxon>
    </lineage>
</organism>
<keyword evidence="1" id="KW-0378">Hydrolase</keyword>
<dbReference type="InterPro" id="IPR005754">
    <property type="entry name" value="Sortase"/>
</dbReference>